<dbReference type="EMBL" id="BKCP01002113">
    <property type="protein sequence ID" value="GER27719.1"/>
    <property type="molecule type" value="Genomic_DNA"/>
</dbReference>
<evidence type="ECO:0000256" key="1">
    <source>
        <dbReference type="SAM" id="MobiDB-lite"/>
    </source>
</evidence>
<dbReference type="AlphaFoldDB" id="A0A5A7P4Q5"/>
<keyword evidence="3" id="KW-1185">Reference proteome</keyword>
<comment type="caution">
    <text evidence="2">The sequence shown here is derived from an EMBL/GenBank/DDBJ whole genome shotgun (WGS) entry which is preliminary data.</text>
</comment>
<gene>
    <name evidence="2" type="ORF">STAS_03448</name>
</gene>
<keyword evidence="2" id="KW-0413">Isomerase</keyword>
<evidence type="ECO:0000313" key="2">
    <source>
        <dbReference type="EMBL" id="GER27719.1"/>
    </source>
</evidence>
<sequence>MGLDLVWKRHRLGLRKAIIPSSKGRTVNSIPCAIRLTTLGKLDDPNGLEEVGSPVKKLQWDSTLFPLVLLTNSSVACSEICVVSPPPPNCGVSPSTEMMSPSSRGSSKNRSSRPRRQPSAVRSVLVPQIFFVAMSFRRRFVH</sequence>
<evidence type="ECO:0000313" key="3">
    <source>
        <dbReference type="Proteomes" id="UP000325081"/>
    </source>
</evidence>
<feature type="region of interest" description="Disordered" evidence="1">
    <location>
        <begin position="87"/>
        <end position="120"/>
    </location>
</feature>
<organism evidence="2 3">
    <name type="scientific">Striga asiatica</name>
    <name type="common">Asiatic witchweed</name>
    <name type="synonym">Buchnera asiatica</name>
    <dbReference type="NCBI Taxonomy" id="4170"/>
    <lineage>
        <taxon>Eukaryota</taxon>
        <taxon>Viridiplantae</taxon>
        <taxon>Streptophyta</taxon>
        <taxon>Embryophyta</taxon>
        <taxon>Tracheophyta</taxon>
        <taxon>Spermatophyta</taxon>
        <taxon>Magnoliopsida</taxon>
        <taxon>eudicotyledons</taxon>
        <taxon>Gunneridae</taxon>
        <taxon>Pentapetalae</taxon>
        <taxon>asterids</taxon>
        <taxon>lamiids</taxon>
        <taxon>Lamiales</taxon>
        <taxon>Orobanchaceae</taxon>
        <taxon>Buchnereae</taxon>
        <taxon>Striga</taxon>
    </lineage>
</organism>
<proteinExistence type="predicted"/>
<protein>
    <submittedName>
        <fullName evidence="2">Ribose-5-phosphate isomerase A</fullName>
    </submittedName>
</protein>
<feature type="compositionally biased region" description="Low complexity" evidence="1">
    <location>
        <begin position="100"/>
        <end position="109"/>
    </location>
</feature>
<reference evidence="3" key="1">
    <citation type="journal article" date="2019" name="Curr. Biol.">
        <title>Genome Sequence of Striga asiatica Provides Insight into the Evolution of Plant Parasitism.</title>
        <authorList>
            <person name="Yoshida S."/>
            <person name="Kim S."/>
            <person name="Wafula E.K."/>
            <person name="Tanskanen J."/>
            <person name="Kim Y.M."/>
            <person name="Honaas L."/>
            <person name="Yang Z."/>
            <person name="Spallek T."/>
            <person name="Conn C.E."/>
            <person name="Ichihashi Y."/>
            <person name="Cheong K."/>
            <person name="Cui S."/>
            <person name="Der J.P."/>
            <person name="Gundlach H."/>
            <person name="Jiao Y."/>
            <person name="Hori C."/>
            <person name="Ishida J.K."/>
            <person name="Kasahara H."/>
            <person name="Kiba T."/>
            <person name="Kim M.S."/>
            <person name="Koo N."/>
            <person name="Laohavisit A."/>
            <person name="Lee Y.H."/>
            <person name="Lumba S."/>
            <person name="McCourt P."/>
            <person name="Mortimer J.C."/>
            <person name="Mutuku J.M."/>
            <person name="Nomura T."/>
            <person name="Sasaki-Sekimoto Y."/>
            <person name="Seto Y."/>
            <person name="Wang Y."/>
            <person name="Wakatake T."/>
            <person name="Sakakibara H."/>
            <person name="Demura T."/>
            <person name="Yamaguchi S."/>
            <person name="Yoneyama K."/>
            <person name="Manabe R.I."/>
            <person name="Nelson D.C."/>
            <person name="Schulman A.H."/>
            <person name="Timko M.P."/>
            <person name="dePamphilis C.W."/>
            <person name="Choi D."/>
            <person name="Shirasu K."/>
        </authorList>
    </citation>
    <scope>NUCLEOTIDE SEQUENCE [LARGE SCALE GENOMIC DNA]</scope>
    <source>
        <strain evidence="3">cv. UVA1</strain>
    </source>
</reference>
<accession>A0A5A7P4Q5</accession>
<name>A0A5A7P4Q5_STRAF</name>
<dbReference type="GO" id="GO:0016853">
    <property type="term" value="F:isomerase activity"/>
    <property type="evidence" value="ECO:0007669"/>
    <property type="project" value="UniProtKB-KW"/>
</dbReference>
<dbReference type="Proteomes" id="UP000325081">
    <property type="component" value="Unassembled WGS sequence"/>
</dbReference>